<keyword evidence="7" id="KW-1185">Reference proteome</keyword>
<dbReference type="GO" id="GO:0003700">
    <property type="term" value="F:DNA-binding transcription factor activity"/>
    <property type="evidence" value="ECO:0007669"/>
    <property type="project" value="TreeGrafter"/>
</dbReference>
<dbReference type="GO" id="GO:0000976">
    <property type="term" value="F:transcription cis-regulatory region binding"/>
    <property type="evidence" value="ECO:0007669"/>
    <property type="project" value="TreeGrafter"/>
</dbReference>
<feature type="DNA-binding region" description="H-T-H motif" evidence="4">
    <location>
        <begin position="24"/>
        <end position="43"/>
    </location>
</feature>
<keyword evidence="3" id="KW-0804">Transcription</keyword>
<evidence type="ECO:0000256" key="1">
    <source>
        <dbReference type="ARBA" id="ARBA00023015"/>
    </source>
</evidence>
<dbReference type="InterPro" id="IPR009057">
    <property type="entry name" value="Homeodomain-like_sf"/>
</dbReference>
<proteinExistence type="predicted"/>
<dbReference type="Gene3D" id="1.10.357.10">
    <property type="entry name" value="Tetracycline Repressor, domain 2"/>
    <property type="match status" value="1"/>
</dbReference>
<dbReference type="Pfam" id="PF17754">
    <property type="entry name" value="TetR_C_14"/>
    <property type="match status" value="1"/>
</dbReference>
<sequence length="187" mass="20882">MTSRAELEQTAFALFADNGFEATTVDEIASAAGIGRRTFFRYFPSKNDIPWGAFEDELERMRARLRDCPPDMPLMDAVRVALIDFNRVTPAQIPLHRRRMELILRVPTLFAHSTLRFTAWREVVAEFVAERTGRHPGDLAPQAIAHAVLGVSVAAYEHWLDDPGSDLGALLDDAMRQLGSAFGTLLN</sequence>
<name>A0A6P2C355_9ACTN</name>
<dbReference type="PANTHER" id="PTHR30055">
    <property type="entry name" value="HTH-TYPE TRANSCRIPTIONAL REGULATOR RUTR"/>
    <property type="match status" value="1"/>
</dbReference>
<evidence type="ECO:0000256" key="4">
    <source>
        <dbReference type="PROSITE-ProRule" id="PRU00335"/>
    </source>
</evidence>
<dbReference type="Gene3D" id="1.10.10.60">
    <property type="entry name" value="Homeodomain-like"/>
    <property type="match status" value="1"/>
</dbReference>
<dbReference type="Pfam" id="PF00440">
    <property type="entry name" value="TetR_N"/>
    <property type="match status" value="1"/>
</dbReference>
<gene>
    <name evidence="6" type="primary">mftR</name>
    <name evidence="6" type="ORF">EAS64_12835</name>
</gene>
<evidence type="ECO:0000313" key="7">
    <source>
        <dbReference type="Proteomes" id="UP000460272"/>
    </source>
</evidence>
<keyword evidence="1" id="KW-0805">Transcription regulation</keyword>
<dbReference type="InterPro" id="IPR023851">
    <property type="entry name" value="Tscrpt_reg_TetR-type"/>
</dbReference>
<dbReference type="InterPro" id="IPR050109">
    <property type="entry name" value="HTH-type_TetR-like_transc_reg"/>
</dbReference>
<dbReference type="PROSITE" id="PS01081">
    <property type="entry name" value="HTH_TETR_1"/>
    <property type="match status" value="1"/>
</dbReference>
<dbReference type="OrthoDB" id="3235020at2"/>
<dbReference type="AlphaFoldDB" id="A0A6P2C355"/>
<keyword evidence="2 4" id="KW-0238">DNA-binding</keyword>
<dbReference type="PANTHER" id="PTHR30055:SF238">
    <property type="entry name" value="MYCOFACTOCIN BIOSYNTHESIS TRANSCRIPTIONAL REGULATOR MFTR-RELATED"/>
    <property type="match status" value="1"/>
</dbReference>
<organism evidence="6 7">
    <name type="scientific">Trebonia kvetii</name>
    <dbReference type="NCBI Taxonomy" id="2480626"/>
    <lineage>
        <taxon>Bacteria</taxon>
        <taxon>Bacillati</taxon>
        <taxon>Actinomycetota</taxon>
        <taxon>Actinomycetes</taxon>
        <taxon>Streptosporangiales</taxon>
        <taxon>Treboniaceae</taxon>
        <taxon>Trebonia</taxon>
    </lineage>
</organism>
<protein>
    <submittedName>
        <fullName evidence="6">Mycofactocin system transcriptional regulator</fullName>
    </submittedName>
</protein>
<reference evidence="6 7" key="1">
    <citation type="submission" date="2018-11" db="EMBL/GenBank/DDBJ databases">
        <title>Trebonia kvetii gen.nov., sp.nov., a novel acidophilic actinobacterium, and proposal of the new actinobacterial family Treboniaceae fam. nov.</title>
        <authorList>
            <person name="Rapoport D."/>
            <person name="Sagova-Mareckova M."/>
            <person name="Sedlacek I."/>
            <person name="Provaznik J."/>
            <person name="Kralova S."/>
            <person name="Pavlinic D."/>
            <person name="Benes V."/>
            <person name="Kopecky J."/>
        </authorList>
    </citation>
    <scope>NUCLEOTIDE SEQUENCE [LARGE SCALE GENOMIC DNA]</scope>
    <source>
        <strain evidence="6 7">15Tr583</strain>
    </source>
</reference>
<dbReference type="NCBIfam" id="TIGR03968">
    <property type="entry name" value="mycofact_TetR"/>
    <property type="match status" value="1"/>
</dbReference>
<dbReference type="Proteomes" id="UP000460272">
    <property type="component" value="Unassembled WGS sequence"/>
</dbReference>
<dbReference type="PRINTS" id="PR00455">
    <property type="entry name" value="HTHTETR"/>
</dbReference>
<comment type="caution">
    <text evidence="6">The sequence shown here is derived from an EMBL/GenBank/DDBJ whole genome shotgun (WGS) entry which is preliminary data.</text>
</comment>
<dbReference type="InterPro" id="IPR041347">
    <property type="entry name" value="MftR_C"/>
</dbReference>
<evidence type="ECO:0000259" key="5">
    <source>
        <dbReference type="PROSITE" id="PS50977"/>
    </source>
</evidence>
<evidence type="ECO:0000256" key="2">
    <source>
        <dbReference type="ARBA" id="ARBA00023125"/>
    </source>
</evidence>
<dbReference type="SUPFAM" id="SSF46689">
    <property type="entry name" value="Homeodomain-like"/>
    <property type="match status" value="1"/>
</dbReference>
<feature type="domain" description="HTH tetR-type" evidence="5">
    <location>
        <begin position="1"/>
        <end position="61"/>
    </location>
</feature>
<accession>A0A6P2C355</accession>
<dbReference type="EMBL" id="RPFW01000002">
    <property type="protein sequence ID" value="TVZ05852.1"/>
    <property type="molecule type" value="Genomic_DNA"/>
</dbReference>
<dbReference type="InterPro" id="IPR023772">
    <property type="entry name" value="DNA-bd_HTH_TetR-type_CS"/>
</dbReference>
<dbReference type="PROSITE" id="PS50977">
    <property type="entry name" value="HTH_TETR_2"/>
    <property type="match status" value="1"/>
</dbReference>
<evidence type="ECO:0000256" key="3">
    <source>
        <dbReference type="ARBA" id="ARBA00023163"/>
    </source>
</evidence>
<evidence type="ECO:0000313" key="6">
    <source>
        <dbReference type="EMBL" id="TVZ05852.1"/>
    </source>
</evidence>
<dbReference type="InterPro" id="IPR001647">
    <property type="entry name" value="HTH_TetR"/>
</dbReference>